<keyword evidence="4 5" id="KW-0472">Membrane</keyword>
<feature type="transmembrane region" description="Helical" evidence="5">
    <location>
        <begin position="265"/>
        <end position="289"/>
    </location>
</feature>
<dbReference type="Pfam" id="PF00892">
    <property type="entry name" value="EamA"/>
    <property type="match status" value="2"/>
</dbReference>
<dbReference type="AlphaFoldDB" id="A0A1F6T9R9"/>
<accession>A0A1F6T9R9</accession>
<dbReference type="SUPFAM" id="SSF103481">
    <property type="entry name" value="Multidrug resistance efflux transporter EmrE"/>
    <property type="match status" value="2"/>
</dbReference>
<dbReference type="EMBL" id="MFSS01000110">
    <property type="protein sequence ID" value="OGI41901.1"/>
    <property type="molecule type" value="Genomic_DNA"/>
</dbReference>
<feature type="transmembrane region" description="Helical" evidence="5">
    <location>
        <begin position="121"/>
        <end position="141"/>
    </location>
</feature>
<comment type="caution">
    <text evidence="7">The sequence shown here is derived from an EMBL/GenBank/DDBJ whole genome shotgun (WGS) entry which is preliminary data.</text>
</comment>
<sequence>MSVPAAFIGVIVIWSTTPLAIKWSGEGPGFLFGVSARMLIGTVLCLVLMKLARVALPWERAARRTYVAAGAAIYASMLCVYWAAQQIPSGLISVLFGLTPFMTGVFASVWLAERSFTPPRLLGMLAGLAGLVFVFGGGLTLGAASVHGIAMVLLSVVLHALSAVWVKRIDAELPAMAVTGGGLLFALPLYLATWLLFDGAWPAAVPAKALWSIVYLGVFGSVLGFILYYHALKHLEAGRTALITLVTPVLALLLGGALNGETVDAPVAVGTALILSGLVLYQWGGAAYARARRRLARSSA</sequence>
<feature type="transmembrane region" description="Helical" evidence="5">
    <location>
        <begin position="173"/>
        <end position="197"/>
    </location>
</feature>
<evidence type="ECO:0000256" key="2">
    <source>
        <dbReference type="ARBA" id="ARBA00022692"/>
    </source>
</evidence>
<keyword evidence="3 5" id="KW-1133">Transmembrane helix</keyword>
<reference evidence="7 8" key="1">
    <citation type="journal article" date="2016" name="Nat. Commun.">
        <title>Thousands of microbial genomes shed light on interconnected biogeochemical processes in an aquifer system.</title>
        <authorList>
            <person name="Anantharaman K."/>
            <person name="Brown C.T."/>
            <person name="Hug L.A."/>
            <person name="Sharon I."/>
            <person name="Castelle C.J."/>
            <person name="Probst A.J."/>
            <person name="Thomas B.C."/>
            <person name="Singh A."/>
            <person name="Wilkins M.J."/>
            <person name="Karaoz U."/>
            <person name="Brodie E.L."/>
            <person name="Williams K.H."/>
            <person name="Hubbard S.S."/>
            <person name="Banfield J.F."/>
        </authorList>
    </citation>
    <scope>NUCLEOTIDE SEQUENCE [LARGE SCALE GENOMIC DNA]</scope>
</reference>
<feature type="transmembrane region" description="Helical" evidence="5">
    <location>
        <begin position="30"/>
        <end position="52"/>
    </location>
</feature>
<dbReference type="InterPro" id="IPR000620">
    <property type="entry name" value="EamA_dom"/>
</dbReference>
<dbReference type="InterPro" id="IPR037185">
    <property type="entry name" value="EmrE-like"/>
</dbReference>
<dbReference type="PANTHER" id="PTHR32322:SF14">
    <property type="entry name" value="PROTEIN PAGO"/>
    <property type="match status" value="1"/>
</dbReference>
<feature type="transmembrane region" description="Helical" evidence="5">
    <location>
        <begin position="241"/>
        <end position="259"/>
    </location>
</feature>
<dbReference type="Proteomes" id="UP000177925">
    <property type="component" value="Unassembled WGS sequence"/>
</dbReference>
<dbReference type="GO" id="GO:0016020">
    <property type="term" value="C:membrane"/>
    <property type="evidence" value="ECO:0007669"/>
    <property type="project" value="UniProtKB-SubCell"/>
</dbReference>
<evidence type="ECO:0000259" key="6">
    <source>
        <dbReference type="Pfam" id="PF00892"/>
    </source>
</evidence>
<evidence type="ECO:0000256" key="5">
    <source>
        <dbReference type="SAM" id="Phobius"/>
    </source>
</evidence>
<proteinExistence type="predicted"/>
<feature type="transmembrane region" description="Helical" evidence="5">
    <location>
        <begin position="147"/>
        <end position="166"/>
    </location>
</feature>
<feature type="domain" description="EamA" evidence="6">
    <location>
        <begin position="7"/>
        <end position="135"/>
    </location>
</feature>
<evidence type="ECO:0000313" key="7">
    <source>
        <dbReference type="EMBL" id="OGI41901.1"/>
    </source>
</evidence>
<feature type="transmembrane region" description="Helical" evidence="5">
    <location>
        <begin position="90"/>
        <end position="112"/>
    </location>
</feature>
<keyword evidence="2 5" id="KW-0812">Transmembrane</keyword>
<dbReference type="InterPro" id="IPR050638">
    <property type="entry name" value="AA-Vitamin_Transporters"/>
</dbReference>
<feature type="transmembrane region" description="Helical" evidence="5">
    <location>
        <begin position="209"/>
        <end position="229"/>
    </location>
</feature>
<evidence type="ECO:0000256" key="4">
    <source>
        <dbReference type="ARBA" id="ARBA00023136"/>
    </source>
</evidence>
<evidence type="ECO:0000313" key="8">
    <source>
        <dbReference type="Proteomes" id="UP000177925"/>
    </source>
</evidence>
<evidence type="ECO:0000256" key="1">
    <source>
        <dbReference type="ARBA" id="ARBA00004141"/>
    </source>
</evidence>
<feature type="domain" description="EamA" evidence="6">
    <location>
        <begin position="148"/>
        <end position="280"/>
    </location>
</feature>
<evidence type="ECO:0000256" key="3">
    <source>
        <dbReference type="ARBA" id="ARBA00022989"/>
    </source>
</evidence>
<dbReference type="PANTHER" id="PTHR32322">
    <property type="entry name" value="INNER MEMBRANE TRANSPORTER"/>
    <property type="match status" value="1"/>
</dbReference>
<organism evidence="7 8">
    <name type="scientific">Candidatus Muproteobacteria bacterium RBG_16_64_11</name>
    <dbReference type="NCBI Taxonomy" id="1817758"/>
    <lineage>
        <taxon>Bacteria</taxon>
        <taxon>Pseudomonadati</taxon>
        <taxon>Pseudomonadota</taxon>
        <taxon>Candidatus Muproteobacteria</taxon>
    </lineage>
</organism>
<comment type="subcellular location">
    <subcellularLocation>
        <location evidence="1">Membrane</location>
        <topology evidence="1">Multi-pass membrane protein</topology>
    </subcellularLocation>
</comment>
<gene>
    <name evidence="7" type="ORF">A2150_07525</name>
</gene>
<feature type="transmembrane region" description="Helical" evidence="5">
    <location>
        <begin position="64"/>
        <end position="84"/>
    </location>
</feature>
<protein>
    <submittedName>
        <fullName evidence="7">Multidrug DMT transporter</fullName>
    </submittedName>
</protein>
<name>A0A1F6T9R9_9PROT</name>